<keyword evidence="1" id="KW-0732">Signal</keyword>
<protein>
    <submittedName>
        <fullName evidence="2">Uncharacterized protein</fullName>
    </submittedName>
</protein>
<dbReference type="EMBL" id="HBUF01358651">
    <property type="protein sequence ID" value="CAG6719347.1"/>
    <property type="molecule type" value="Transcribed_RNA"/>
</dbReference>
<proteinExistence type="predicted"/>
<name>A0A8D8VAP3_9HEMI</name>
<evidence type="ECO:0000313" key="2">
    <source>
        <dbReference type="EMBL" id="CAG6719347.1"/>
    </source>
</evidence>
<feature type="signal peptide" evidence="1">
    <location>
        <begin position="1"/>
        <end position="17"/>
    </location>
</feature>
<reference evidence="2" key="1">
    <citation type="submission" date="2021-05" db="EMBL/GenBank/DDBJ databases">
        <authorList>
            <person name="Alioto T."/>
            <person name="Alioto T."/>
            <person name="Gomez Garrido J."/>
        </authorList>
    </citation>
    <scope>NUCLEOTIDE SEQUENCE</scope>
</reference>
<accession>A0A8D8VAP3</accession>
<dbReference type="AlphaFoldDB" id="A0A8D8VAP3"/>
<dbReference type="Gene3D" id="1.20.1170.10">
    <property type="match status" value="1"/>
</dbReference>
<dbReference type="EMBL" id="HBUF01334257">
    <property type="protein sequence ID" value="CAG6697587.1"/>
    <property type="molecule type" value="Transcribed_RNA"/>
</dbReference>
<feature type="chain" id="PRO_5036262329" evidence="1">
    <location>
        <begin position="18"/>
        <end position="258"/>
    </location>
</feature>
<dbReference type="EMBL" id="HBUF01358653">
    <property type="protein sequence ID" value="CAG6719354.1"/>
    <property type="molecule type" value="Transcribed_RNA"/>
</dbReference>
<dbReference type="EMBL" id="HBUF01358652">
    <property type="protein sequence ID" value="CAG6719351.1"/>
    <property type="molecule type" value="Transcribed_RNA"/>
</dbReference>
<evidence type="ECO:0000256" key="1">
    <source>
        <dbReference type="SAM" id="SignalP"/>
    </source>
</evidence>
<sequence>MEHHKLLVLLAITIVLAADKQFDHLKDIIRRETGILIEYNLPKAQAFQTFNDFIASIQEMKVLAQDYKGSHRQNISNSVDLAHQAAKNYSAVAVKLNGWCAFTHNLVEHIFENKPNENLTYIAITTALEEGFKVVKATVATLENIQHELLDKFKPTLKSMTLGDLANNRTNPFHISYSTLIKSIENVRNNFKQLDPKVEKELVRTQVLSGEIQAYFQLAKDLNETEEHELKELRKSVQEYMFPELSRWAEETEDPIQN</sequence>
<organism evidence="2">
    <name type="scientific">Cacopsylla melanoneura</name>
    <dbReference type="NCBI Taxonomy" id="428564"/>
    <lineage>
        <taxon>Eukaryota</taxon>
        <taxon>Metazoa</taxon>
        <taxon>Ecdysozoa</taxon>
        <taxon>Arthropoda</taxon>
        <taxon>Hexapoda</taxon>
        <taxon>Insecta</taxon>
        <taxon>Pterygota</taxon>
        <taxon>Neoptera</taxon>
        <taxon>Paraneoptera</taxon>
        <taxon>Hemiptera</taxon>
        <taxon>Sternorrhyncha</taxon>
        <taxon>Psylloidea</taxon>
        <taxon>Psyllidae</taxon>
        <taxon>Psyllinae</taxon>
        <taxon>Cacopsylla</taxon>
    </lineage>
</organism>